<dbReference type="AlphaFoldDB" id="A0A0C3P7Y7"/>
<sequence>MQGTTSPLPRLNRFLPGPWVPFGAIFEFVPRQWQPRRVPCQVRRPMLSVINIHAVRITLPRYRRLIRSVGINNLRGFPSRLATARIVRRVTFNTIRTVIFLGW</sequence>
<keyword evidence="2" id="KW-1185">Reference proteome</keyword>
<dbReference type="EMBL" id="KN831954">
    <property type="protein sequence ID" value="KIO09560.1"/>
    <property type="molecule type" value="Genomic_DNA"/>
</dbReference>
<protein>
    <submittedName>
        <fullName evidence="1">Uncharacterized protein</fullName>
    </submittedName>
</protein>
<proteinExistence type="predicted"/>
<dbReference type="Proteomes" id="UP000054217">
    <property type="component" value="Unassembled WGS sequence"/>
</dbReference>
<organism evidence="1 2">
    <name type="scientific">Pisolithus tinctorius Marx 270</name>
    <dbReference type="NCBI Taxonomy" id="870435"/>
    <lineage>
        <taxon>Eukaryota</taxon>
        <taxon>Fungi</taxon>
        <taxon>Dikarya</taxon>
        <taxon>Basidiomycota</taxon>
        <taxon>Agaricomycotina</taxon>
        <taxon>Agaricomycetes</taxon>
        <taxon>Agaricomycetidae</taxon>
        <taxon>Boletales</taxon>
        <taxon>Sclerodermatineae</taxon>
        <taxon>Pisolithaceae</taxon>
        <taxon>Pisolithus</taxon>
    </lineage>
</organism>
<name>A0A0C3P7Y7_PISTI</name>
<evidence type="ECO:0000313" key="1">
    <source>
        <dbReference type="EMBL" id="KIO09560.1"/>
    </source>
</evidence>
<accession>A0A0C3P7Y7</accession>
<evidence type="ECO:0000313" key="2">
    <source>
        <dbReference type="Proteomes" id="UP000054217"/>
    </source>
</evidence>
<reference evidence="2" key="2">
    <citation type="submission" date="2015-01" db="EMBL/GenBank/DDBJ databases">
        <title>Evolutionary Origins and Diversification of the Mycorrhizal Mutualists.</title>
        <authorList>
            <consortium name="DOE Joint Genome Institute"/>
            <consortium name="Mycorrhizal Genomics Consortium"/>
            <person name="Kohler A."/>
            <person name="Kuo A."/>
            <person name="Nagy L.G."/>
            <person name="Floudas D."/>
            <person name="Copeland A."/>
            <person name="Barry K.W."/>
            <person name="Cichocki N."/>
            <person name="Veneault-Fourrey C."/>
            <person name="LaButti K."/>
            <person name="Lindquist E.A."/>
            <person name="Lipzen A."/>
            <person name="Lundell T."/>
            <person name="Morin E."/>
            <person name="Murat C."/>
            <person name="Riley R."/>
            <person name="Ohm R."/>
            <person name="Sun H."/>
            <person name="Tunlid A."/>
            <person name="Henrissat B."/>
            <person name="Grigoriev I.V."/>
            <person name="Hibbett D.S."/>
            <person name="Martin F."/>
        </authorList>
    </citation>
    <scope>NUCLEOTIDE SEQUENCE [LARGE SCALE GENOMIC DNA]</scope>
    <source>
        <strain evidence="2">Marx 270</strain>
    </source>
</reference>
<dbReference type="InParanoid" id="A0A0C3P7Y7"/>
<gene>
    <name evidence="1" type="ORF">M404DRAFT_271977</name>
</gene>
<reference evidence="1 2" key="1">
    <citation type="submission" date="2014-04" db="EMBL/GenBank/DDBJ databases">
        <authorList>
            <consortium name="DOE Joint Genome Institute"/>
            <person name="Kuo A."/>
            <person name="Kohler A."/>
            <person name="Costa M.D."/>
            <person name="Nagy L.G."/>
            <person name="Floudas D."/>
            <person name="Copeland A."/>
            <person name="Barry K.W."/>
            <person name="Cichocki N."/>
            <person name="Veneault-Fourrey C."/>
            <person name="LaButti K."/>
            <person name="Lindquist E.A."/>
            <person name="Lipzen A."/>
            <person name="Lundell T."/>
            <person name="Morin E."/>
            <person name="Murat C."/>
            <person name="Sun H."/>
            <person name="Tunlid A."/>
            <person name="Henrissat B."/>
            <person name="Grigoriev I.V."/>
            <person name="Hibbett D.S."/>
            <person name="Martin F."/>
            <person name="Nordberg H.P."/>
            <person name="Cantor M.N."/>
            <person name="Hua S.X."/>
        </authorList>
    </citation>
    <scope>NUCLEOTIDE SEQUENCE [LARGE SCALE GENOMIC DNA]</scope>
    <source>
        <strain evidence="1 2">Marx 270</strain>
    </source>
</reference>
<dbReference type="HOGENOM" id="CLU_2264806_0_0_1"/>